<sequence>MSLWRAVMVGAVVAMAAGCAVSSGPRFSPEVQQSFAHEEMRRMETAHLRLYYPEHRREETARIAAQLEHCLVELNTKTERPGPWTKVPIFLPEVEFNNAYVSFGPGNGPHMVLPTSLTSGAFAGFGFTPSMPAVGCHEMVHWVHMAQVHGVFGVLNRLFGPYVTPHSGLDSWVFEGLATYYESKLVDDVGRHGSPLWENAFVAGIHQGHLDGGRLSVFDREVSYGGQYLVGSHFVGFLIERYGEEKIWELIDLQGSALVFPIGVTTRFWWVYGKSLGGLLDEFEVAMRQKYPPRQRALGQERERWLGRNAQLEVSPAGRWATYVSGVDERAALEVFEADGGRILRRELPDVLPGREVVAGSSVDALRLSDDGQTLYFLVRDLGVSAPRSALMRLDVASNRLERVRDEVMGISGDVMPDGRGYVLARADGDEVVVERIDLADAAGDRELFRLAPGAFVAHLRVSPSGRRVSLTLMEDERWRVAVLDLASGRVLRTLSTGEAHAPVYDAYWVAEDRLWVSAAYGERVDVFEVGPTRASVRLTQAPYIAQSPRPGADGALRFLNREGWGWALDRVSESAVEAARGRGAAGLGDALAWSDAGGAEEVRGYRALDAVEVRSDRAYRAWEGLFIPRLRLPIVQLGAVTGLLPEAERQDLGPINGRLGLAMSGRDELGFHNWALSGAYDVVNGWFVGSAAYVNTQLAPLYWSVSASSDRQVYGEQASVGSVELTRVEQWNRQASVQAQRSFYDLPLALSFTALEHRLDREGEARDQRRLVGPRLATAYRAGRGTAYGGTQWLFGLSGAGAYYGEALGSDLDLGDLRAELELHSPLPLSKRHRLRFSARHRQLLGVDPAEGVLRVGGFGNLAPLYSSQPVEDSVPADARLPPQVAFVEPLRGFEGVAFTGARATLGDLNYRYPIIVDRGPAAMLGFLPSAFFSQLNLEAFASVAILDDGQPHAASGASVDAKFYVWVLPMSLRYQYAKWLTDDRRQTHLVGLSFGNDF</sequence>
<evidence type="ECO:0000256" key="1">
    <source>
        <dbReference type="SAM" id="SignalP"/>
    </source>
</evidence>
<evidence type="ECO:0008006" key="4">
    <source>
        <dbReference type="Google" id="ProtNLM"/>
    </source>
</evidence>
<dbReference type="InterPro" id="IPR015943">
    <property type="entry name" value="WD40/YVTN_repeat-like_dom_sf"/>
</dbReference>
<protein>
    <recommendedName>
        <fullName evidence="4">Bacterial surface antigen (D15) domain-containing protein</fullName>
    </recommendedName>
</protein>
<evidence type="ECO:0000313" key="3">
    <source>
        <dbReference type="Proteomes" id="UP000249169"/>
    </source>
</evidence>
<dbReference type="PROSITE" id="PS51257">
    <property type="entry name" value="PROKAR_LIPOPROTEIN"/>
    <property type="match status" value="1"/>
</dbReference>
<dbReference type="RefSeq" id="WP_111731188.1">
    <property type="nucleotide sequence ID" value="NZ_QHKO01000011.1"/>
</dbReference>
<reference evidence="2 3" key="1">
    <citation type="submission" date="2018-05" db="EMBL/GenBank/DDBJ databases">
        <title>Lujinxingia marina gen. nov. sp. nov., a new facultative anaerobic member of the class Deltaproteobacteria, and proposal of Lujinxingaceae fam. nov.</title>
        <authorList>
            <person name="Li C.-M."/>
        </authorList>
    </citation>
    <scope>NUCLEOTIDE SEQUENCE [LARGE SCALE GENOMIC DNA]</scope>
    <source>
        <strain evidence="2 3">B210</strain>
    </source>
</reference>
<organism evidence="2 3">
    <name type="scientific">Lujinxingia litoralis</name>
    <dbReference type="NCBI Taxonomy" id="2211119"/>
    <lineage>
        <taxon>Bacteria</taxon>
        <taxon>Deltaproteobacteria</taxon>
        <taxon>Bradymonadales</taxon>
        <taxon>Lujinxingiaceae</taxon>
        <taxon>Lujinxingia</taxon>
    </lineage>
</organism>
<dbReference type="EMBL" id="QHKO01000011">
    <property type="protein sequence ID" value="RAL20372.1"/>
    <property type="molecule type" value="Genomic_DNA"/>
</dbReference>
<dbReference type="SUPFAM" id="SSF82171">
    <property type="entry name" value="DPP6 N-terminal domain-like"/>
    <property type="match status" value="1"/>
</dbReference>
<gene>
    <name evidence="2" type="ORF">DL240_17475</name>
</gene>
<accession>A0A328C4Y7</accession>
<comment type="caution">
    <text evidence="2">The sequence shown here is derived from an EMBL/GenBank/DDBJ whole genome shotgun (WGS) entry which is preliminary data.</text>
</comment>
<keyword evidence="3" id="KW-1185">Reference proteome</keyword>
<name>A0A328C4Y7_9DELT</name>
<feature type="chain" id="PRO_5016296664" description="Bacterial surface antigen (D15) domain-containing protein" evidence="1">
    <location>
        <begin position="17"/>
        <end position="1000"/>
    </location>
</feature>
<feature type="signal peptide" evidence="1">
    <location>
        <begin position="1"/>
        <end position="16"/>
    </location>
</feature>
<dbReference type="OrthoDB" id="5476541at2"/>
<keyword evidence="1" id="KW-0732">Signal</keyword>
<proteinExistence type="predicted"/>
<dbReference type="Proteomes" id="UP000249169">
    <property type="component" value="Unassembled WGS sequence"/>
</dbReference>
<dbReference type="AlphaFoldDB" id="A0A328C4Y7"/>
<dbReference type="Gene3D" id="2.130.10.10">
    <property type="entry name" value="YVTN repeat-like/Quinoprotein amine dehydrogenase"/>
    <property type="match status" value="1"/>
</dbReference>
<evidence type="ECO:0000313" key="2">
    <source>
        <dbReference type="EMBL" id="RAL20372.1"/>
    </source>
</evidence>